<accession>A0A4Q5HDI3</accession>
<keyword evidence="3" id="KW-1185">Reference proteome</keyword>
<keyword evidence="1" id="KW-1133">Transmembrane helix</keyword>
<proteinExistence type="predicted"/>
<protein>
    <submittedName>
        <fullName evidence="2">RseC/MucC family positive regulator of sigma(E)</fullName>
    </submittedName>
</protein>
<organism evidence="2 3">
    <name type="scientific">Bacteroides intestinalis</name>
    <dbReference type="NCBI Taxonomy" id="329854"/>
    <lineage>
        <taxon>Bacteria</taxon>
        <taxon>Pseudomonadati</taxon>
        <taxon>Bacteroidota</taxon>
        <taxon>Bacteroidia</taxon>
        <taxon>Bacteroidales</taxon>
        <taxon>Bacteroidaceae</taxon>
        <taxon>Bacteroides</taxon>
    </lineage>
</organism>
<gene>
    <name evidence="2" type="ORF">EAJ06_11440</name>
</gene>
<evidence type="ECO:0000313" key="2">
    <source>
        <dbReference type="EMBL" id="RYT80163.1"/>
    </source>
</evidence>
<dbReference type="Pfam" id="PF04246">
    <property type="entry name" value="RseC_MucC"/>
    <property type="match status" value="1"/>
</dbReference>
<dbReference type="Proteomes" id="UP000291191">
    <property type="component" value="Unassembled WGS sequence"/>
</dbReference>
<dbReference type="InterPro" id="IPR007359">
    <property type="entry name" value="SigmaE_reg_RseC_MucC"/>
</dbReference>
<feature type="transmembrane region" description="Helical" evidence="1">
    <location>
        <begin position="76"/>
        <end position="98"/>
    </location>
</feature>
<reference evidence="2 3" key="1">
    <citation type="journal article" date="2019" name="Science, e1252229">
        <title>Invertible promoters mediate bacterial phase variation, antibiotic resistance, and host adaptation in the gut.</title>
        <authorList>
            <person name="Jiang X."/>
            <person name="Hall A.B."/>
            <person name="Arthur T.D."/>
            <person name="Plichta D.R."/>
            <person name="Covington C.T."/>
            <person name="Poyet M."/>
            <person name="Crothers J."/>
            <person name="Moses P.L."/>
            <person name="Tolonen A.C."/>
            <person name="Vlamakis H."/>
            <person name="Alm E.J."/>
            <person name="Xavier R.J."/>
        </authorList>
    </citation>
    <scope>NUCLEOTIDE SEQUENCE [LARGE SCALE GENOMIC DNA]</scope>
    <source>
        <strain evidence="3">bf_0095</strain>
    </source>
</reference>
<dbReference type="PANTHER" id="PTHR35867:SF1">
    <property type="entry name" value="PROTEIN RSEC"/>
    <property type="match status" value="1"/>
</dbReference>
<dbReference type="AlphaFoldDB" id="A0A4Q5HDI3"/>
<dbReference type="RefSeq" id="WP_021966979.1">
    <property type="nucleotide sequence ID" value="NZ_JADMUC010000005.1"/>
</dbReference>
<keyword evidence="1" id="KW-0812">Transmembrane</keyword>
<dbReference type="EMBL" id="RCXO01000013">
    <property type="protein sequence ID" value="RYT80163.1"/>
    <property type="molecule type" value="Genomic_DNA"/>
</dbReference>
<feature type="transmembrane region" description="Helical" evidence="1">
    <location>
        <begin position="104"/>
        <end position="122"/>
    </location>
</feature>
<comment type="caution">
    <text evidence="2">The sequence shown here is derived from an EMBL/GenBank/DDBJ whole genome shotgun (WGS) entry which is preliminary data.</text>
</comment>
<dbReference type="OrthoDB" id="1120636at2"/>
<evidence type="ECO:0000256" key="1">
    <source>
        <dbReference type="SAM" id="Phobius"/>
    </source>
</evidence>
<dbReference type="PANTHER" id="PTHR35867">
    <property type="entry name" value="PROTEIN RSEC"/>
    <property type="match status" value="1"/>
</dbReference>
<sequence>MADIIKHQGIVENINGSHVMVRIVQTSACAACSAKGHCASADTKEKMIDVISNDASSYQPGDRVIVFGELSMGMMAVLLAFIIPFCVLIISLFIFMAIWNDELLSAICSLAFLIPYYYILWLNKTRMGKKFSFSIKPID</sequence>
<evidence type="ECO:0000313" key="3">
    <source>
        <dbReference type="Proteomes" id="UP000291191"/>
    </source>
</evidence>
<keyword evidence="1" id="KW-0472">Membrane</keyword>
<name>A0A4Q5HDI3_9BACE</name>